<gene>
    <name evidence="2" type="ORF">PR048_028952</name>
</gene>
<feature type="region of interest" description="Disordered" evidence="1">
    <location>
        <begin position="358"/>
        <end position="404"/>
    </location>
</feature>
<sequence length="404" mass="44100">MRARQTTLLQLVFLIGSHVNKLQPQFSGSGLSGLRRDGLSDAHEANGPATPTNACNASIYICAHGLSPSAVSGDHVQAPITAAAILRGTLCPEGQWHAIVLSDEYSLCSQHYYRRILHYTPSYWPSAIGFQFPSPLARIAGTLTGYIAEVFESFILPYLQGSPGAMPQQDSERPHVTHVVGRFLDDHNTLIDGRRSGMLLDSDTTSLVRLPQRWDLRAKHQLPLLKQGTLATARIASAPSTRERWDNSRPLVAGHFSQPRAHTLHGFILMAVAAAAAAAYEKDYKRTWPSSLSWPQKNTVDVVLPKKSPIYRDIKTREALEEEDSFAVVSAVGSPTTREDGDGTALECKGWGKREYPEKTRRPVTSSITIPTCKDPGVNPPGIEPGSPWGEASALTTVPPLPLF</sequence>
<dbReference type="Proteomes" id="UP001159363">
    <property type="component" value="Chromosome 12"/>
</dbReference>
<evidence type="ECO:0000313" key="2">
    <source>
        <dbReference type="EMBL" id="KAJ8869941.1"/>
    </source>
</evidence>
<dbReference type="EMBL" id="JARBHB010000013">
    <property type="protein sequence ID" value="KAJ8869941.1"/>
    <property type="molecule type" value="Genomic_DNA"/>
</dbReference>
<evidence type="ECO:0000313" key="3">
    <source>
        <dbReference type="Proteomes" id="UP001159363"/>
    </source>
</evidence>
<evidence type="ECO:0000256" key="1">
    <source>
        <dbReference type="SAM" id="MobiDB-lite"/>
    </source>
</evidence>
<proteinExistence type="predicted"/>
<name>A0ABQ9GFQ2_9NEOP</name>
<organism evidence="2 3">
    <name type="scientific">Dryococelus australis</name>
    <dbReference type="NCBI Taxonomy" id="614101"/>
    <lineage>
        <taxon>Eukaryota</taxon>
        <taxon>Metazoa</taxon>
        <taxon>Ecdysozoa</taxon>
        <taxon>Arthropoda</taxon>
        <taxon>Hexapoda</taxon>
        <taxon>Insecta</taxon>
        <taxon>Pterygota</taxon>
        <taxon>Neoptera</taxon>
        <taxon>Polyneoptera</taxon>
        <taxon>Phasmatodea</taxon>
        <taxon>Verophasmatodea</taxon>
        <taxon>Anareolatae</taxon>
        <taxon>Phasmatidae</taxon>
        <taxon>Eurycanthinae</taxon>
        <taxon>Dryococelus</taxon>
    </lineage>
</organism>
<reference evidence="2 3" key="1">
    <citation type="submission" date="2023-02" db="EMBL/GenBank/DDBJ databases">
        <title>LHISI_Scaffold_Assembly.</title>
        <authorList>
            <person name="Stuart O.P."/>
            <person name="Cleave R."/>
            <person name="Magrath M.J.L."/>
            <person name="Mikheyev A.S."/>
        </authorList>
    </citation>
    <scope>NUCLEOTIDE SEQUENCE [LARGE SCALE GENOMIC DNA]</scope>
    <source>
        <strain evidence="2">Daus_M_001</strain>
        <tissue evidence="2">Leg muscle</tissue>
    </source>
</reference>
<comment type="caution">
    <text evidence="2">The sequence shown here is derived from an EMBL/GenBank/DDBJ whole genome shotgun (WGS) entry which is preliminary data.</text>
</comment>
<accession>A0ABQ9GFQ2</accession>
<keyword evidence="3" id="KW-1185">Reference proteome</keyword>
<protein>
    <submittedName>
        <fullName evidence="2">Uncharacterized protein</fullName>
    </submittedName>
</protein>